<comment type="similarity">
    <text evidence="2">Belongs to the monovalent cation:proton antiporter 2 (CPA2) transporter (TC 2.A.37) family.</text>
</comment>
<dbReference type="Gene3D" id="1.20.1530.20">
    <property type="match status" value="1"/>
</dbReference>
<dbReference type="PANTHER" id="PTHR42751:SF3">
    <property type="entry name" value="SODIUM_GLUTAMATE SYMPORTER"/>
    <property type="match status" value="1"/>
</dbReference>
<keyword evidence="13" id="KW-1185">Reference proteome</keyword>
<evidence type="ECO:0000259" key="10">
    <source>
        <dbReference type="Pfam" id="PF00999"/>
    </source>
</evidence>
<evidence type="ECO:0000256" key="7">
    <source>
        <dbReference type="ARBA" id="ARBA00023065"/>
    </source>
</evidence>
<reference evidence="12" key="2">
    <citation type="journal article" date="2016" name="Genome Announc.">
        <title>Draft Genome Sequences of Two Novel Amoeba-Resistant Intranuclear Bacteria, 'Candidatus Berkiella cookevillensis' and 'Candidatus Berkiella aquae'.</title>
        <authorList>
            <person name="Mehari Y.T."/>
            <person name="Arivett B.A."/>
            <person name="Farone A.L."/>
            <person name="Gunderson J.H."/>
            <person name="Farone M.B."/>
        </authorList>
    </citation>
    <scope>NUCLEOTIDE SEQUENCE</scope>
    <source>
        <strain evidence="12">HT99</strain>
    </source>
</reference>
<feature type="transmembrane region" description="Helical" evidence="9">
    <location>
        <begin position="121"/>
        <end position="139"/>
    </location>
</feature>
<feature type="transmembrane region" description="Helical" evidence="9">
    <location>
        <begin position="544"/>
        <end position="563"/>
    </location>
</feature>
<keyword evidence="4" id="KW-0050">Antiport</keyword>
<feature type="transmembrane region" description="Helical" evidence="9">
    <location>
        <begin position="192"/>
        <end position="211"/>
    </location>
</feature>
<feature type="transmembrane region" description="Helical" evidence="9">
    <location>
        <begin position="151"/>
        <end position="172"/>
    </location>
</feature>
<sequence>MHSNALIFIQDLAVIMLIAGLMTILCHRFRQPVVLGYIVVGMIVGPHTPPFSFIQDNNTIQTLAELGVIFLMFSLGLEFNLRKLSKVGKAASFATFLEIILMTALGYWLGRFFQWNHADSIFLGAMLAISSTTIILKALEELGMKKKKFAQLIFGILILEDIFAIAILALLSTISITGSMHAEDFIITLGKLGTFLVVSLFLGILIIPRLLTYIAKFNNREMLLISVLGICFGFCLLVIKLGYSVALGAFIIGAIMAESRQLQVIETLIMPLRDMFSAIFFVSVGLMFDPNVFITHFYPIIGITVAVILGKVISSSLGILITGKSGKTAMRVGLGLAQIGEFSFIIATLGITLNVTSSFLYPIAVSVSAITTLLTPYLIKHSDSISNGISFVVPKFMSTAFDKYKNWLNAHHAKTNTNLDRYKFFNLIQIIINLFIVMGIFLIFAYLLGTPWGDFLLSISNHYIQKAILWALALIVSLPFLIAAYRKIKFLCLLLTELNIKDDKTGLKLKWHKIIAELIPIFSLISIMLFVSALSISILPPLELLIMISIVVTIIIALLYNWFIKLHSRLKDIFLETFQNHDNEKSE</sequence>
<keyword evidence="5 9" id="KW-0812">Transmembrane</keyword>
<evidence type="ECO:0000256" key="3">
    <source>
        <dbReference type="ARBA" id="ARBA00022448"/>
    </source>
</evidence>
<dbReference type="AlphaFoldDB" id="A0A0Q9YP77"/>
<dbReference type="EMBL" id="LKAJ01000001">
    <property type="protein sequence ID" value="KRG22572.1"/>
    <property type="molecule type" value="Genomic_DNA"/>
</dbReference>
<dbReference type="GO" id="GO:1902600">
    <property type="term" value="P:proton transmembrane transport"/>
    <property type="evidence" value="ECO:0007669"/>
    <property type="project" value="InterPro"/>
</dbReference>
<evidence type="ECO:0000313" key="12">
    <source>
        <dbReference type="EMBL" id="MCS5712063.1"/>
    </source>
</evidence>
<evidence type="ECO:0000313" key="11">
    <source>
        <dbReference type="EMBL" id="KRG22572.1"/>
    </source>
</evidence>
<dbReference type="PATRIC" id="fig|1590043.3.peg.111"/>
<keyword evidence="6 9" id="KW-1133">Transmembrane helix</keyword>
<dbReference type="Pfam" id="PF00999">
    <property type="entry name" value="Na_H_Exchanger"/>
    <property type="match status" value="1"/>
</dbReference>
<keyword evidence="3" id="KW-0813">Transport</keyword>
<evidence type="ECO:0000256" key="1">
    <source>
        <dbReference type="ARBA" id="ARBA00004141"/>
    </source>
</evidence>
<reference evidence="11" key="1">
    <citation type="submission" date="2015-09" db="EMBL/GenBank/DDBJ databases">
        <title>Draft Genome Sequences of Two Novel Amoeba-resistant Intranuclear Bacteria, Candidatus Berkiella cookevillensis and Candidatus Berkiella aquae.</title>
        <authorList>
            <person name="Mehari Y.T."/>
            <person name="Arivett B.A."/>
            <person name="Farone A.L."/>
            <person name="Gunderson J.H."/>
            <person name="Farone M.B."/>
        </authorList>
    </citation>
    <scope>NUCLEOTIDE SEQUENCE [LARGE SCALE GENOMIC DNA]</scope>
    <source>
        <strain evidence="11">HT99</strain>
    </source>
</reference>
<dbReference type="GO" id="GO:0015297">
    <property type="term" value="F:antiporter activity"/>
    <property type="evidence" value="ECO:0007669"/>
    <property type="project" value="UniProtKB-KW"/>
</dbReference>
<accession>A0A0Q9YP77</accession>
<evidence type="ECO:0000256" key="9">
    <source>
        <dbReference type="SAM" id="Phobius"/>
    </source>
</evidence>
<feature type="transmembrane region" description="Helical" evidence="9">
    <location>
        <begin position="467"/>
        <end position="485"/>
    </location>
</feature>
<feature type="transmembrane region" description="Helical" evidence="9">
    <location>
        <begin position="223"/>
        <end position="239"/>
    </location>
</feature>
<dbReference type="InterPro" id="IPR038770">
    <property type="entry name" value="Na+/solute_symporter_sf"/>
</dbReference>
<feature type="domain" description="Cation/H+ exchanger transmembrane" evidence="10">
    <location>
        <begin position="15"/>
        <end position="379"/>
    </location>
</feature>
<name>A0A0Q9YP77_9GAMM</name>
<feature type="transmembrane region" description="Helical" evidence="9">
    <location>
        <begin position="60"/>
        <end position="79"/>
    </location>
</feature>
<dbReference type="GO" id="GO:0016020">
    <property type="term" value="C:membrane"/>
    <property type="evidence" value="ECO:0007669"/>
    <property type="project" value="UniProtKB-SubCell"/>
</dbReference>
<proteinExistence type="inferred from homology"/>
<feature type="transmembrane region" description="Helical" evidence="9">
    <location>
        <begin position="6"/>
        <end position="26"/>
    </location>
</feature>
<dbReference type="STRING" id="295108.HT99x_00110"/>
<dbReference type="EMBL" id="LKAJ02000001">
    <property type="protein sequence ID" value="MCS5712063.1"/>
    <property type="molecule type" value="Genomic_DNA"/>
</dbReference>
<feature type="transmembrane region" description="Helical" evidence="9">
    <location>
        <begin position="91"/>
        <end position="109"/>
    </location>
</feature>
<keyword evidence="8 9" id="KW-0472">Membrane</keyword>
<evidence type="ECO:0000256" key="2">
    <source>
        <dbReference type="ARBA" id="ARBA00005551"/>
    </source>
</evidence>
<gene>
    <name evidence="11" type="primary">ybaL_1</name>
    <name evidence="11" type="ORF">HT99x_00110</name>
    <name evidence="12" type="ORF">HT99x_011520</name>
</gene>
<evidence type="ECO:0000313" key="13">
    <source>
        <dbReference type="Proteomes" id="UP000051497"/>
    </source>
</evidence>
<dbReference type="InterPro" id="IPR006153">
    <property type="entry name" value="Cation/H_exchanger_TM"/>
</dbReference>
<evidence type="ECO:0000256" key="6">
    <source>
        <dbReference type="ARBA" id="ARBA00022989"/>
    </source>
</evidence>
<evidence type="ECO:0000256" key="5">
    <source>
        <dbReference type="ARBA" id="ARBA00022692"/>
    </source>
</evidence>
<feature type="transmembrane region" description="Helical" evidence="9">
    <location>
        <begin position="275"/>
        <end position="294"/>
    </location>
</feature>
<protein>
    <submittedName>
        <fullName evidence="12">Cation:proton antiporter</fullName>
    </submittedName>
    <submittedName>
        <fullName evidence="11">Inner membrane protein YbaL</fullName>
    </submittedName>
</protein>
<dbReference type="PANTHER" id="PTHR42751">
    <property type="entry name" value="SODIUM/HYDROGEN EXCHANGER FAMILY/TRKA DOMAIN PROTEIN"/>
    <property type="match status" value="1"/>
</dbReference>
<dbReference type="RefSeq" id="WP_200957074.1">
    <property type="nucleotide sequence ID" value="NZ_LKAJ02000001.1"/>
</dbReference>
<evidence type="ECO:0000256" key="4">
    <source>
        <dbReference type="ARBA" id="ARBA00022449"/>
    </source>
</evidence>
<comment type="subcellular location">
    <subcellularLocation>
        <location evidence="1">Membrane</location>
        <topology evidence="1">Multi-pass membrane protein</topology>
    </subcellularLocation>
</comment>
<organism evidence="11">
    <name type="scientific">Candidatus Berkiella aquae</name>
    <dbReference type="NCBI Taxonomy" id="295108"/>
    <lineage>
        <taxon>Bacteria</taxon>
        <taxon>Pseudomonadati</taxon>
        <taxon>Pseudomonadota</taxon>
        <taxon>Gammaproteobacteria</taxon>
        <taxon>Candidatus Berkiellales</taxon>
        <taxon>Candidatus Berkiellaceae</taxon>
        <taxon>Candidatus Berkiella</taxon>
    </lineage>
</organism>
<comment type="caution">
    <text evidence="11">The sequence shown here is derived from an EMBL/GenBank/DDBJ whole genome shotgun (WGS) entry which is preliminary data.</text>
</comment>
<feature type="transmembrane region" description="Helical" evidence="9">
    <location>
        <begin position="300"/>
        <end position="321"/>
    </location>
</feature>
<dbReference type="Proteomes" id="UP000051497">
    <property type="component" value="Unassembled WGS sequence"/>
</dbReference>
<keyword evidence="7" id="KW-0406">Ion transport</keyword>
<feature type="transmembrane region" description="Helical" evidence="9">
    <location>
        <begin position="424"/>
        <end position="447"/>
    </location>
</feature>
<evidence type="ECO:0000256" key="8">
    <source>
        <dbReference type="ARBA" id="ARBA00023136"/>
    </source>
</evidence>
<feature type="transmembrane region" description="Helical" evidence="9">
    <location>
        <begin position="514"/>
        <end position="538"/>
    </location>
</feature>
<feature type="transmembrane region" description="Helical" evidence="9">
    <location>
        <begin position="33"/>
        <end position="54"/>
    </location>
</feature>
<reference evidence="12" key="3">
    <citation type="submission" date="2021-06" db="EMBL/GenBank/DDBJ databases">
        <title>Genomic Description and Analysis of Intracellular Bacteria, Candidatus Berkiella cookevillensis and Candidatus Berkiella aquae.</title>
        <authorList>
            <person name="Kidane D.T."/>
            <person name="Mehari Y.T."/>
            <person name="Rice F.C."/>
            <person name="Arivett B.A."/>
            <person name="Farone A.L."/>
            <person name="Berk S.G."/>
            <person name="Farone M.B."/>
        </authorList>
    </citation>
    <scope>NUCLEOTIDE SEQUENCE</scope>
    <source>
        <strain evidence="12">HT99</strain>
    </source>
</reference>